<organism evidence="1 2">
    <name type="scientific">[Clostridium] symbiosum ATCC 14940</name>
    <dbReference type="NCBI Taxonomy" id="411472"/>
    <lineage>
        <taxon>Bacteria</taxon>
        <taxon>Bacillati</taxon>
        <taxon>Bacillota</taxon>
        <taxon>Clostridia</taxon>
        <taxon>Lachnospirales</taxon>
        <taxon>Lachnospiraceae</taxon>
        <taxon>Otoolea</taxon>
    </lineage>
</organism>
<dbReference type="EMBL" id="AWSU01000236">
    <property type="protein sequence ID" value="ERI75743.1"/>
    <property type="molecule type" value="Genomic_DNA"/>
</dbReference>
<sequence>MKRPTILRFFDLHLYFPPYIQPFFLKLLCFQNPVYTLNNIYICITI</sequence>
<dbReference type="AlphaFoldDB" id="A0ABC9TVV7"/>
<comment type="caution">
    <text evidence="1">The sequence shown here is derived from an EMBL/GenBank/DDBJ whole genome shotgun (WGS) entry which is preliminary data.</text>
</comment>
<evidence type="ECO:0000313" key="2">
    <source>
        <dbReference type="Proteomes" id="UP000016491"/>
    </source>
</evidence>
<name>A0ABC9TVV7_CLOSY</name>
<accession>A0ABC9TVV7</accession>
<proteinExistence type="predicted"/>
<gene>
    <name evidence="1" type="ORF">CLOSYM_03073</name>
</gene>
<dbReference type="Proteomes" id="UP000016491">
    <property type="component" value="Unassembled WGS sequence"/>
</dbReference>
<evidence type="ECO:0000313" key="1">
    <source>
        <dbReference type="EMBL" id="ERI75743.1"/>
    </source>
</evidence>
<reference evidence="1 2" key="1">
    <citation type="submission" date="2013-07" db="EMBL/GenBank/DDBJ databases">
        <authorList>
            <person name="Weinstock G."/>
            <person name="Sodergren E."/>
            <person name="Wylie T."/>
            <person name="Fulton L."/>
            <person name="Fulton R."/>
            <person name="Fronick C."/>
            <person name="O'Laughlin M."/>
            <person name="Godfrey J."/>
            <person name="Miner T."/>
            <person name="Herter B."/>
            <person name="Appelbaum E."/>
            <person name="Cordes M."/>
            <person name="Lek S."/>
            <person name="Wollam A."/>
            <person name="Pepin K.H."/>
            <person name="Palsikar V.B."/>
            <person name="Mitreva M."/>
            <person name="Wilson R.K."/>
        </authorList>
    </citation>
    <scope>NUCLEOTIDE SEQUENCE [LARGE SCALE GENOMIC DNA]</scope>
    <source>
        <strain evidence="1 2">ATCC 14940</strain>
    </source>
</reference>
<protein>
    <submittedName>
        <fullName evidence="1">Uncharacterized protein</fullName>
    </submittedName>
</protein>